<feature type="signal peptide" evidence="1">
    <location>
        <begin position="1"/>
        <end position="19"/>
    </location>
</feature>
<reference evidence="2" key="2">
    <citation type="submission" date="2020-02" db="EMBL/GenBank/DDBJ databases">
        <authorList>
            <person name="Gilchrist C.L.M."/>
            <person name="Chooi Y.-H."/>
        </authorList>
    </citation>
    <scope>NUCLEOTIDE SEQUENCE</scope>
    <source>
        <strain evidence="2">MST-FP2251</strain>
    </source>
</reference>
<evidence type="ECO:0000313" key="3">
    <source>
        <dbReference type="Proteomes" id="UP001194746"/>
    </source>
</evidence>
<proteinExistence type="predicted"/>
<dbReference type="AlphaFoldDB" id="A0AAD4GVK3"/>
<dbReference type="EMBL" id="VCAU01000016">
    <property type="protein sequence ID" value="KAF9891809.1"/>
    <property type="molecule type" value="Genomic_DNA"/>
</dbReference>
<feature type="chain" id="PRO_5042127951" evidence="1">
    <location>
        <begin position="20"/>
        <end position="127"/>
    </location>
</feature>
<keyword evidence="1" id="KW-0732">Signal</keyword>
<comment type="caution">
    <text evidence="2">The sequence shown here is derived from an EMBL/GenBank/DDBJ whole genome shotgun (WGS) entry which is preliminary data.</text>
</comment>
<protein>
    <submittedName>
        <fullName evidence="2">Uncharacterized protein</fullName>
    </submittedName>
</protein>
<keyword evidence="3" id="KW-1185">Reference proteome</keyword>
<evidence type="ECO:0000256" key="1">
    <source>
        <dbReference type="SAM" id="SignalP"/>
    </source>
</evidence>
<name>A0AAD4GVK3_ASPNN</name>
<dbReference type="Proteomes" id="UP001194746">
    <property type="component" value="Unassembled WGS sequence"/>
</dbReference>
<accession>A0AAD4GVK3</accession>
<evidence type="ECO:0000313" key="2">
    <source>
        <dbReference type="EMBL" id="KAF9891809.1"/>
    </source>
</evidence>
<organism evidence="2 3">
    <name type="scientific">Aspergillus nanangensis</name>
    <dbReference type="NCBI Taxonomy" id="2582783"/>
    <lineage>
        <taxon>Eukaryota</taxon>
        <taxon>Fungi</taxon>
        <taxon>Dikarya</taxon>
        <taxon>Ascomycota</taxon>
        <taxon>Pezizomycotina</taxon>
        <taxon>Eurotiomycetes</taxon>
        <taxon>Eurotiomycetidae</taxon>
        <taxon>Eurotiales</taxon>
        <taxon>Aspergillaceae</taxon>
        <taxon>Aspergillus</taxon>
        <taxon>Aspergillus subgen. Circumdati</taxon>
    </lineage>
</organism>
<reference evidence="2" key="1">
    <citation type="journal article" date="2019" name="Beilstein J. Org. Chem.">
        <title>Nanangenines: drimane sesquiterpenoids as the dominant metabolite cohort of a novel Australian fungus, Aspergillus nanangensis.</title>
        <authorList>
            <person name="Lacey H.J."/>
            <person name="Gilchrist C.L.M."/>
            <person name="Crombie A."/>
            <person name="Kalaitzis J.A."/>
            <person name="Vuong D."/>
            <person name="Rutledge P.J."/>
            <person name="Turner P."/>
            <person name="Pitt J.I."/>
            <person name="Lacey E."/>
            <person name="Chooi Y.H."/>
            <person name="Piggott A.M."/>
        </authorList>
    </citation>
    <scope>NUCLEOTIDE SEQUENCE</scope>
    <source>
        <strain evidence="2">MST-FP2251</strain>
    </source>
</reference>
<sequence length="127" mass="13694">MKPLIALLLLATSLPATMADCNNGNRERCGAPGYHECVAKINGTCPTVCEGTACFPDNDCILSAHSLCTFTCCTFTDRPGCEACAEAAGMVADAMCDAIDCQYQFEDLKDVLDTIEYVWPVITHDEK</sequence>
<gene>
    <name evidence="2" type="ORF">FE257_003290</name>
</gene>